<name>A0A9X1ID45_9PROT</name>
<feature type="compositionally biased region" description="Pro residues" evidence="1">
    <location>
        <begin position="20"/>
        <end position="31"/>
    </location>
</feature>
<comment type="caution">
    <text evidence="2">The sequence shown here is derived from an EMBL/GenBank/DDBJ whole genome shotgun (WGS) entry which is preliminary data.</text>
</comment>
<protein>
    <recommendedName>
        <fullName evidence="4">Site-specific DNA-methyltransferase</fullName>
    </recommendedName>
</protein>
<reference evidence="2" key="1">
    <citation type="submission" date="2021-10" db="EMBL/GenBank/DDBJ databases">
        <title>Roseicella aerolatum sp. nov., isolated from aerosols of e-waste dismantling site.</title>
        <authorList>
            <person name="Qin T."/>
        </authorList>
    </citation>
    <scope>NUCLEOTIDE SEQUENCE</scope>
    <source>
        <strain evidence="2">GB24</strain>
    </source>
</reference>
<evidence type="ECO:0000256" key="1">
    <source>
        <dbReference type="SAM" id="MobiDB-lite"/>
    </source>
</evidence>
<evidence type="ECO:0000313" key="3">
    <source>
        <dbReference type="Proteomes" id="UP001139311"/>
    </source>
</evidence>
<sequence>MTAPKDGPEPGEAADDGPPAGRPRPAPPPLPGAAVAGDPAPPRARRVQGGTATADVILSAHAGGNAELFPQILALHVPDGAVVADVTFGQGVFWRQVPPGRYRVLPSDLATGTDCRALPYATGAIDALVLDPPYMEGLLRPKAETRGGLGSHVALRDYYASGGGREAPGGGRWHQAVLDLYLDAAKEARRVLRDHGILIVKCQDEVSANRQELTHVQIVTGLAELGFYARDLFVLVRPNRPGVARLLRQVHARKNHSYFLVFQKVPEGQAVARYRTRDLPPRPGPAPG</sequence>
<feature type="region of interest" description="Disordered" evidence="1">
    <location>
        <begin position="1"/>
        <end position="49"/>
    </location>
</feature>
<proteinExistence type="predicted"/>
<dbReference type="Gene3D" id="3.40.50.150">
    <property type="entry name" value="Vaccinia Virus protein VP39"/>
    <property type="match status" value="1"/>
</dbReference>
<dbReference type="RefSeq" id="WP_226607048.1">
    <property type="nucleotide sequence ID" value="NZ_JAJAQI010000010.1"/>
</dbReference>
<organism evidence="2 3">
    <name type="scientific">Roseicella aerolata</name>
    <dbReference type="NCBI Taxonomy" id="2883479"/>
    <lineage>
        <taxon>Bacteria</taxon>
        <taxon>Pseudomonadati</taxon>
        <taxon>Pseudomonadota</taxon>
        <taxon>Alphaproteobacteria</taxon>
        <taxon>Acetobacterales</taxon>
        <taxon>Roseomonadaceae</taxon>
        <taxon>Roseicella</taxon>
    </lineage>
</organism>
<dbReference type="Proteomes" id="UP001139311">
    <property type="component" value="Unassembled WGS sequence"/>
</dbReference>
<dbReference type="SUPFAM" id="SSF53335">
    <property type="entry name" value="S-adenosyl-L-methionine-dependent methyltransferases"/>
    <property type="match status" value="1"/>
</dbReference>
<dbReference type="EMBL" id="JAJAQI010000010">
    <property type="protein sequence ID" value="MCB4821789.1"/>
    <property type="molecule type" value="Genomic_DNA"/>
</dbReference>
<dbReference type="InterPro" id="IPR029063">
    <property type="entry name" value="SAM-dependent_MTases_sf"/>
</dbReference>
<evidence type="ECO:0008006" key="4">
    <source>
        <dbReference type="Google" id="ProtNLM"/>
    </source>
</evidence>
<gene>
    <name evidence="2" type="ORF">LHA35_08600</name>
</gene>
<accession>A0A9X1ID45</accession>
<dbReference type="AlphaFoldDB" id="A0A9X1ID45"/>
<evidence type="ECO:0000313" key="2">
    <source>
        <dbReference type="EMBL" id="MCB4821789.1"/>
    </source>
</evidence>
<keyword evidence="3" id="KW-1185">Reference proteome</keyword>